<evidence type="ECO:0000313" key="2">
    <source>
        <dbReference type="Proteomes" id="UP000001593"/>
    </source>
</evidence>
<dbReference type="AlphaFoldDB" id="A7SRA2"/>
<protein>
    <submittedName>
        <fullName evidence="1">Uncharacterized protein</fullName>
    </submittedName>
</protein>
<accession>A7SRA2</accession>
<proteinExistence type="predicted"/>
<dbReference type="HOGENOM" id="CLU_1697614_0_0_1"/>
<dbReference type="EMBL" id="DS469758">
    <property type="protein sequence ID" value="EDO33779.1"/>
    <property type="molecule type" value="Genomic_DNA"/>
</dbReference>
<organism evidence="1 2">
    <name type="scientific">Nematostella vectensis</name>
    <name type="common">Starlet sea anemone</name>
    <dbReference type="NCBI Taxonomy" id="45351"/>
    <lineage>
        <taxon>Eukaryota</taxon>
        <taxon>Metazoa</taxon>
        <taxon>Cnidaria</taxon>
        <taxon>Anthozoa</taxon>
        <taxon>Hexacorallia</taxon>
        <taxon>Actiniaria</taxon>
        <taxon>Edwardsiidae</taxon>
        <taxon>Nematostella</taxon>
    </lineage>
</organism>
<dbReference type="PANTHER" id="PTHR10974">
    <property type="entry name" value="FI08016P-RELATED"/>
    <property type="match status" value="1"/>
</dbReference>
<evidence type="ECO:0000313" key="1">
    <source>
        <dbReference type="EMBL" id="EDO33779.1"/>
    </source>
</evidence>
<name>A7SRA2_NEMVE</name>
<dbReference type="PANTHER" id="PTHR10974:SF1">
    <property type="entry name" value="FI08016P-RELATED"/>
    <property type="match status" value="1"/>
</dbReference>
<dbReference type="InParanoid" id="A7SRA2"/>
<sequence>MLVHLQGLQVTRLKTVKTLETQQDTLTNDKCDSCGVKNDDKAVNTLAKNTVFLKDNTIVGDGTTAQVTTMLIGIAEAEQLEARRKMANAKPVDEWRFIFKDYKEHGYATSYTEDSPGLFKTYKKNTKFLYMIQSQISHGDINAVKYADEDLVDLF</sequence>
<dbReference type="InterPro" id="IPR004245">
    <property type="entry name" value="DUF229"/>
</dbReference>
<dbReference type="Pfam" id="PF02995">
    <property type="entry name" value="DUF229"/>
    <property type="match status" value="1"/>
</dbReference>
<dbReference type="Proteomes" id="UP000001593">
    <property type="component" value="Unassembled WGS sequence"/>
</dbReference>
<reference evidence="1 2" key="1">
    <citation type="journal article" date="2007" name="Science">
        <title>Sea anemone genome reveals ancestral eumetazoan gene repertoire and genomic organization.</title>
        <authorList>
            <person name="Putnam N.H."/>
            <person name="Srivastava M."/>
            <person name="Hellsten U."/>
            <person name="Dirks B."/>
            <person name="Chapman J."/>
            <person name="Salamov A."/>
            <person name="Terry A."/>
            <person name="Shapiro H."/>
            <person name="Lindquist E."/>
            <person name="Kapitonov V.V."/>
            <person name="Jurka J."/>
            <person name="Genikhovich G."/>
            <person name="Grigoriev I.V."/>
            <person name="Lucas S.M."/>
            <person name="Steele R.E."/>
            <person name="Finnerty J.R."/>
            <person name="Technau U."/>
            <person name="Martindale M.Q."/>
            <person name="Rokhsar D.S."/>
        </authorList>
    </citation>
    <scope>NUCLEOTIDE SEQUENCE [LARGE SCALE GENOMIC DNA]</scope>
    <source>
        <strain evidence="2">CH2 X CH6</strain>
    </source>
</reference>
<dbReference type="PhylomeDB" id="A7SRA2"/>
<keyword evidence="2" id="KW-1185">Reference proteome</keyword>
<gene>
    <name evidence="1" type="ORF">NEMVEDRAFT_v1g216206</name>
</gene>